<dbReference type="EMBL" id="LYBM01000002">
    <property type="protein sequence ID" value="ODA35800.1"/>
    <property type="molecule type" value="Genomic_DNA"/>
</dbReference>
<dbReference type="InterPro" id="IPR000286">
    <property type="entry name" value="HDACs"/>
</dbReference>
<dbReference type="RefSeq" id="WP_068898621.1">
    <property type="nucleotide sequence ID" value="NZ_JBHUIF010000032.1"/>
</dbReference>
<evidence type="ECO:0000313" key="4">
    <source>
        <dbReference type="EMBL" id="ODA35800.1"/>
    </source>
</evidence>
<dbReference type="GO" id="GO:0040029">
    <property type="term" value="P:epigenetic regulation of gene expression"/>
    <property type="evidence" value="ECO:0007669"/>
    <property type="project" value="TreeGrafter"/>
</dbReference>
<dbReference type="InterPro" id="IPR023696">
    <property type="entry name" value="Ureohydrolase_dom_sf"/>
</dbReference>
<dbReference type="InterPro" id="IPR037138">
    <property type="entry name" value="His_deacetylse_dom_sf"/>
</dbReference>
<dbReference type="OrthoDB" id="9808367at2"/>
<keyword evidence="5" id="KW-1185">Reference proteome</keyword>
<dbReference type="Gene3D" id="3.40.800.20">
    <property type="entry name" value="Histone deacetylase domain"/>
    <property type="match status" value="1"/>
</dbReference>
<organism evidence="4 5">
    <name type="scientific">Veronia pacifica</name>
    <dbReference type="NCBI Taxonomy" id="1080227"/>
    <lineage>
        <taxon>Bacteria</taxon>
        <taxon>Pseudomonadati</taxon>
        <taxon>Pseudomonadota</taxon>
        <taxon>Gammaproteobacteria</taxon>
        <taxon>Vibrionales</taxon>
        <taxon>Vibrionaceae</taxon>
        <taxon>Veronia</taxon>
    </lineage>
</organism>
<evidence type="ECO:0000256" key="2">
    <source>
        <dbReference type="ARBA" id="ARBA00022801"/>
    </source>
</evidence>
<reference evidence="4 5" key="1">
    <citation type="submission" date="2016-05" db="EMBL/GenBank/DDBJ databases">
        <title>Genomic Taxonomy of the Vibrionaceae.</title>
        <authorList>
            <person name="Gomez-Gil B."/>
            <person name="Enciso-Ibarra J."/>
        </authorList>
    </citation>
    <scope>NUCLEOTIDE SEQUENCE [LARGE SCALE GENOMIC DNA]</scope>
    <source>
        <strain evidence="4 5">CAIM 1920</strain>
    </source>
</reference>
<protein>
    <submittedName>
        <fullName evidence="4">Histone deacetylase</fullName>
    </submittedName>
</protein>
<evidence type="ECO:0000256" key="1">
    <source>
        <dbReference type="ARBA" id="ARBA00005947"/>
    </source>
</evidence>
<dbReference type="AlphaFoldDB" id="A0A1C3ERE6"/>
<dbReference type="CDD" id="cd09993">
    <property type="entry name" value="HDAC_classIV"/>
    <property type="match status" value="1"/>
</dbReference>
<keyword evidence="2" id="KW-0378">Hydrolase</keyword>
<comment type="similarity">
    <text evidence="1">Belongs to the histone deacetylase family.</text>
</comment>
<dbReference type="GO" id="GO:0004407">
    <property type="term" value="F:histone deacetylase activity"/>
    <property type="evidence" value="ECO:0007669"/>
    <property type="project" value="InterPro"/>
</dbReference>
<comment type="caution">
    <text evidence="4">The sequence shown here is derived from an EMBL/GenBank/DDBJ whole genome shotgun (WGS) entry which is preliminary data.</text>
</comment>
<dbReference type="Pfam" id="PF00850">
    <property type="entry name" value="Hist_deacetyl"/>
    <property type="match status" value="1"/>
</dbReference>
<dbReference type="PANTHER" id="PTHR10625:SF19">
    <property type="entry name" value="HISTONE DEACETYLASE 12"/>
    <property type="match status" value="1"/>
</dbReference>
<dbReference type="InterPro" id="IPR044150">
    <property type="entry name" value="HDAC_classIV"/>
</dbReference>
<sequence length="304" mass="34270">MLPLIYHPIYSDFPLPEEHRYPLQKYRLLKEHIDKQCWPVEYHLPSSIDWQLLCEQHAPEYVTALINGTLPLVKMRRIGFPWSEALIRRSLTSLGGTLLTVDKALEHGCAVHLTGGYHHSHFDFGSGFCLFNDLFLAARHALTKPDIERVMIIDCDVHHGDGTATLAADHNDIITFSVHCDKNFPSRKPSSDMDLPLPRNTDDADYLSQFIPAVTLAVHQYQPDMIIYDAGVDIHIDDELGYFSVSQGGIRKRDDAVMALCKDHQIPVASVIGGGYRTDQSTLIPLHAELVRSALSIFHSHQTE</sequence>
<gene>
    <name evidence="4" type="ORF">A8L45_01820</name>
</gene>
<proteinExistence type="inferred from homology"/>
<evidence type="ECO:0000313" key="5">
    <source>
        <dbReference type="Proteomes" id="UP000094936"/>
    </source>
</evidence>
<dbReference type="Proteomes" id="UP000094936">
    <property type="component" value="Unassembled WGS sequence"/>
</dbReference>
<accession>A0A1C3ERE6</accession>
<dbReference type="PANTHER" id="PTHR10625">
    <property type="entry name" value="HISTONE DEACETYLASE HDAC1-RELATED"/>
    <property type="match status" value="1"/>
</dbReference>
<dbReference type="SUPFAM" id="SSF52768">
    <property type="entry name" value="Arginase/deacetylase"/>
    <property type="match status" value="1"/>
</dbReference>
<dbReference type="PRINTS" id="PR01270">
    <property type="entry name" value="HDASUPER"/>
</dbReference>
<dbReference type="GO" id="GO:0016787">
    <property type="term" value="F:hydrolase activity"/>
    <property type="evidence" value="ECO:0007669"/>
    <property type="project" value="UniProtKB-KW"/>
</dbReference>
<name>A0A1C3ERE6_9GAMM</name>
<dbReference type="STRING" id="1080227.A8L45_01820"/>
<dbReference type="InterPro" id="IPR023801">
    <property type="entry name" value="His_deacetylse_dom"/>
</dbReference>
<evidence type="ECO:0000259" key="3">
    <source>
        <dbReference type="Pfam" id="PF00850"/>
    </source>
</evidence>
<feature type="domain" description="Histone deacetylase" evidence="3">
    <location>
        <begin position="38"/>
        <end position="280"/>
    </location>
</feature>